<feature type="compositionally biased region" description="Acidic residues" evidence="2">
    <location>
        <begin position="353"/>
        <end position="363"/>
    </location>
</feature>
<dbReference type="InterPro" id="IPR046357">
    <property type="entry name" value="PPIase_dom_sf"/>
</dbReference>
<proteinExistence type="predicted"/>
<feature type="domain" description="PpiC" evidence="4">
    <location>
        <begin position="181"/>
        <end position="288"/>
    </location>
</feature>
<dbReference type="InterPro" id="IPR027304">
    <property type="entry name" value="Trigger_fact/SurA_dom_sf"/>
</dbReference>
<evidence type="ECO:0000256" key="3">
    <source>
        <dbReference type="SAM" id="SignalP"/>
    </source>
</evidence>
<evidence type="ECO:0000313" key="6">
    <source>
        <dbReference type="Proteomes" id="UP000461768"/>
    </source>
</evidence>
<protein>
    <recommendedName>
        <fullName evidence="4">PpiC domain-containing protein</fullName>
    </recommendedName>
</protein>
<evidence type="ECO:0000259" key="4">
    <source>
        <dbReference type="PROSITE" id="PS50198"/>
    </source>
</evidence>
<keyword evidence="1" id="KW-0413">Isomerase</keyword>
<dbReference type="OrthoDB" id="1766385at2"/>
<evidence type="ECO:0000256" key="2">
    <source>
        <dbReference type="SAM" id="MobiDB-lite"/>
    </source>
</evidence>
<keyword evidence="3" id="KW-0732">Signal</keyword>
<dbReference type="InterPro" id="IPR000297">
    <property type="entry name" value="PPIase_PpiC"/>
</dbReference>
<gene>
    <name evidence="5" type="ORF">F7O84_16105</name>
</gene>
<dbReference type="EMBL" id="WAGX01000007">
    <property type="protein sequence ID" value="KAB1435897.1"/>
    <property type="molecule type" value="Genomic_DNA"/>
</dbReference>
<dbReference type="Gene3D" id="3.10.50.40">
    <property type="match status" value="1"/>
</dbReference>
<reference evidence="5 6" key="1">
    <citation type="submission" date="2019-09" db="EMBL/GenBank/DDBJ databases">
        <authorList>
            <person name="Valk L.C."/>
        </authorList>
    </citation>
    <scope>NUCLEOTIDE SEQUENCE [LARGE SCALE GENOMIC DNA]</scope>
    <source>
        <strain evidence="5">GalUA</strain>
    </source>
</reference>
<evidence type="ECO:0000313" key="5">
    <source>
        <dbReference type="EMBL" id="KAB1435897.1"/>
    </source>
</evidence>
<feature type="region of interest" description="Disordered" evidence="2">
    <location>
        <begin position="353"/>
        <end position="379"/>
    </location>
</feature>
<reference evidence="5 6" key="2">
    <citation type="submission" date="2020-02" db="EMBL/GenBank/DDBJ databases">
        <title>Candidatus Galacturonibacter soehngenii shows hetero-acetogenic catabolism of galacturonic acid but lacks a canonical carbon monoxide dehydrogenase/acetyl-CoA synthase complex.</title>
        <authorList>
            <person name="Diender M."/>
            <person name="Stouten G.R."/>
            <person name="Petersen J.F."/>
            <person name="Nielsen P.H."/>
            <person name="Dueholm M.S."/>
            <person name="Pronk J.T."/>
            <person name="Van Loosdrecht M.C.M."/>
        </authorList>
    </citation>
    <scope>NUCLEOTIDE SEQUENCE [LARGE SCALE GENOMIC DNA]</scope>
    <source>
        <strain evidence="5">GalUA</strain>
    </source>
</reference>
<name>A0A7V7QI89_9FIRM</name>
<keyword evidence="1" id="KW-0697">Rotamase</keyword>
<organism evidence="5 6">
    <name type="scientific">Candidatus Galacturonatibacter soehngenii</name>
    <dbReference type="NCBI Taxonomy" id="2307010"/>
    <lineage>
        <taxon>Bacteria</taxon>
        <taxon>Bacillati</taxon>
        <taxon>Bacillota</taxon>
        <taxon>Clostridia</taxon>
        <taxon>Lachnospirales</taxon>
        <taxon>Lachnospiraceae</taxon>
        <taxon>Candidatus Galacturonatibacter</taxon>
    </lineage>
</organism>
<dbReference type="SUPFAM" id="SSF54534">
    <property type="entry name" value="FKBP-like"/>
    <property type="match status" value="1"/>
</dbReference>
<dbReference type="Proteomes" id="UP000461768">
    <property type="component" value="Unassembled WGS sequence"/>
</dbReference>
<dbReference type="AlphaFoldDB" id="A0A7V7QI89"/>
<feature type="compositionally biased region" description="Polar residues" evidence="2">
    <location>
        <begin position="369"/>
        <end position="379"/>
    </location>
</feature>
<dbReference type="GO" id="GO:0003755">
    <property type="term" value="F:peptidyl-prolyl cis-trans isomerase activity"/>
    <property type="evidence" value="ECO:0007669"/>
    <property type="project" value="UniProtKB-KW"/>
</dbReference>
<dbReference type="PROSITE" id="PS50198">
    <property type="entry name" value="PPIC_PPIASE_2"/>
    <property type="match status" value="1"/>
</dbReference>
<comment type="caution">
    <text evidence="5">The sequence shown here is derived from an EMBL/GenBank/DDBJ whole genome shotgun (WGS) entry which is preliminary data.</text>
</comment>
<dbReference type="PROSITE" id="PS51257">
    <property type="entry name" value="PROKAR_LIPOPROTEIN"/>
    <property type="match status" value="1"/>
</dbReference>
<feature type="signal peptide" evidence="3">
    <location>
        <begin position="1"/>
        <end position="32"/>
    </location>
</feature>
<dbReference type="SUPFAM" id="SSF109998">
    <property type="entry name" value="Triger factor/SurA peptide-binding domain-like"/>
    <property type="match status" value="1"/>
</dbReference>
<keyword evidence="6" id="KW-1185">Reference proteome</keyword>
<sequence length="379" mass="41547">MKGESMKKNVSKKIVGIATTLLACASMITGCAGSVNLNTPVAVVNDENVSFGVAKFYAKTQQVMYESYYGSLFGDNMWDQTLSADMTFGESTLENILEEIKEMYIVNQHADEYEITLSDEEKSKIEETAKQFMADNNADAIESMGASEEVIIEYLTKFTLQGKIEAAIKAGADTNVADEDAAQRTFSYVLVSTAGTTDETGKTVDLTDEEKAAKKEEAQAIIDAVAGGKDFDTAVTDTERSVSTASYGKDDDAGMNEAVIAAADALQEGEISPIVETDGGYYVLKLTSAFDQEQTENRRQEIITQRQTTLYEDTYTKWKDASKVSVDNKVWKKITFKDKLSMVSNATMDDIITEDTTTEDTTADDSTTNQQTIEDTTKE</sequence>
<evidence type="ECO:0000256" key="1">
    <source>
        <dbReference type="PROSITE-ProRule" id="PRU00278"/>
    </source>
</evidence>
<feature type="chain" id="PRO_5031538865" description="PpiC domain-containing protein" evidence="3">
    <location>
        <begin position="33"/>
        <end position="379"/>
    </location>
</feature>
<accession>A0A7V7QI89</accession>
<dbReference type="Pfam" id="PF13145">
    <property type="entry name" value="Rotamase_2"/>
    <property type="match status" value="1"/>
</dbReference>